<dbReference type="PROSITE" id="PS51197">
    <property type="entry name" value="HTH_RRF2_2"/>
    <property type="match status" value="1"/>
</dbReference>
<dbReference type="OrthoDB" id="9800506at2"/>
<dbReference type="Gene3D" id="1.10.10.10">
    <property type="entry name" value="Winged helix-like DNA-binding domain superfamily/Winged helix DNA-binding domain"/>
    <property type="match status" value="1"/>
</dbReference>
<dbReference type="InterPro" id="IPR000944">
    <property type="entry name" value="Tscrpt_reg_Rrf2"/>
</dbReference>
<dbReference type="InterPro" id="IPR036388">
    <property type="entry name" value="WH-like_DNA-bd_sf"/>
</dbReference>
<dbReference type="Proteomes" id="UP000184292">
    <property type="component" value="Unassembled WGS sequence"/>
</dbReference>
<dbReference type="AlphaFoldDB" id="A0A1M6B4G6"/>
<sequence length="161" mass="17613">MPRDLRLSRMLHVLIHMDRHVAPATSEQISRMISTNPVVVRRMMGGLRERGIVTSEKGHGGGWRLARPLTEVTLRDVYEAVGAPSLFNIGPGADPSECLVERAVDARLERSLQEAEARLLAQFADVRVEDLARDFEGRLTEQSGSGGGPHAAGNPDTSYDT</sequence>
<gene>
    <name evidence="2" type="ORF">SAMN05444417_0770</name>
</gene>
<dbReference type="SUPFAM" id="SSF46785">
    <property type="entry name" value="Winged helix' DNA-binding domain"/>
    <property type="match status" value="1"/>
</dbReference>
<dbReference type="EMBL" id="FQYO01000001">
    <property type="protein sequence ID" value="SHI43547.1"/>
    <property type="molecule type" value="Genomic_DNA"/>
</dbReference>
<dbReference type="GO" id="GO:0005829">
    <property type="term" value="C:cytosol"/>
    <property type="evidence" value="ECO:0007669"/>
    <property type="project" value="TreeGrafter"/>
</dbReference>
<proteinExistence type="predicted"/>
<reference evidence="2 3" key="1">
    <citation type="submission" date="2016-11" db="EMBL/GenBank/DDBJ databases">
        <authorList>
            <person name="Jaros S."/>
            <person name="Januszkiewicz K."/>
            <person name="Wedrychowicz H."/>
        </authorList>
    </citation>
    <scope>NUCLEOTIDE SEQUENCE [LARGE SCALE GENOMIC DNA]</scope>
    <source>
        <strain evidence="2 3">DSM 100565</strain>
    </source>
</reference>
<dbReference type="STRING" id="1447782.SAMN05444417_0770"/>
<keyword evidence="3" id="KW-1185">Reference proteome</keyword>
<organism evidence="2 3">
    <name type="scientific">Wenxinia saemankumensis</name>
    <dbReference type="NCBI Taxonomy" id="1447782"/>
    <lineage>
        <taxon>Bacteria</taxon>
        <taxon>Pseudomonadati</taxon>
        <taxon>Pseudomonadota</taxon>
        <taxon>Alphaproteobacteria</taxon>
        <taxon>Rhodobacterales</taxon>
        <taxon>Roseobacteraceae</taxon>
        <taxon>Wenxinia</taxon>
    </lineage>
</organism>
<dbReference type="RefSeq" id="WP_073326458.1">
    <property type="nucleotide sequence ID" value="NZ_FQYO01000001.1"/>
</dbReference>
<dbReference type="InterPro" id="IPR036390">
    <property type="entry name" value="WH_DNA-bd_sf"/>
</dbReference>
<protein>
    <submittedName>
        <fullName evidence="2">Transcriptional regulator, BadM/Rrf2 family</fullName>
    </submittedName>
</protein>
<dbReference type="GO" id="GO:0003700">
    <property type="term" value="F:DNA-binding transcription factor activity"/>
    <property type="evidence" value="ECO:0007669"/>
    <property type="project" value="TreeGrafter"/>
</dbReference>
<accession>A0A1M6B4G6</accession>
<evidence type="ECO:0000313" key="2">
    <source>
        <dbReference type="EMBL" id="SHI43547.1"/>
    </source>
</evidence>
<dbReference type="PANTHER" id="PTHR33221:SF15">
    <property type="entry name" value="HTH-TYPE TRANSCRIPTIONAL REGULATOR YWGB-RELATED"/>
    <property type="match status" value="1"/>
</dbReference>
<name>A0A1M6B4G6_9RHOB</name>
<dbReference type="PANTHER" id="PTHR33221">
    <property type="entry name" value="WINGED HELIX-TURN-HELIX TRANSCRIPTIONAL REGULATOR, RRF2 FAMILY"/>
    <property type="match status" value="1"/>
</dbReference>
<evidence type="ECO:0000313" key="3">
    <source>
        <dbReference type="Proteomes" id="UP000184292"/>
    </source>
</evidence>
<dbReference type="Pfam" id="PF02082">
    <property type="entry name" value="Rrf2"/>
    <property type="match status" value="1"/>
</dbReference>
<feature type="region of interest" description="Disordered" evidence="1">
    <location>
        <begin position="137"/>
        <end position="161"/>
    </location>
</feature>
<evidence type="ECO:0000256" key="1">
    <source>
        <dbReference type="SAM" id="MobiDB-lite"/>
    </source>
</evidence>